<feature type="transmembrane region" description="Helical" evidence="8">
    <location>
        <begin position="629"/>
        <end position="653"/>
    </location>
</feature>
<feature type="transmembrane region" description="Helical" evidence="8">
    <location>
        <begin position="518"/>
        <end position="537"/>
    </location>
</feature>
<feature type="domain" description="Peptidase S54 rhomboid" evidence="9">
    <location>
        <begin position="477"/>
        <end position="612"/>
    </location>
</feature>
<dbReference type="InterPro" id="IPR022764">
    <property type="entry name" value="Peptidase_S54_rhomboid_dom"/>
</dbReference>
<dbReference type="Gene3D" id="1.20.1540.10">
    <property type="entry name" value="Rhomboid-like"/>
    <property type="match status" value="1"/>
</dbReference>
<dbReference type="InterPro" id="IPR051512">
    <property type="entry name" value="Inactive_Rhomboid"/>
</dbReference>
<keyword evidence="4" id="KW-0256">Endoplasmic reticulum</keyword>
<sequence length="688" mass="79087">MGAWDKVANLFGVGHHDETDSYAIKHQTAWLERRKRLLNRRCGRLVGESCQMSNQDHHGRLEQRSHRDKRSPRHWQPRSESHKKETSESKLKTQINYDDDDDNNINDDQKVRNARDNVHSPLHASFVPTTTHAPITRTTSDTAIHHTTVTPRYPKDLNQDNVSYSSYYDLTDFDAKESITKLVNDVLVRHQPKRAFGMGLVGKLLSRKFRKDLTNAQINAIYSFNDHRPYFTYWVTTVQILIMIITLFTYGFGPFGLNRTLERDTVFVPSLSWQHEAYYEKDNIWLGPRSGDLIHLGAKFTPCMRRDSLIFNEIQQDREDERLTGCCIRNDQSGCLQTTKAMCSSDSKWHSWNESTQAATILTSAGKRRRSGPVCGQDPQYCHRPASTHPHEWPDDITQWPICYEKIETTKQSHHMSCEVVGRPCCIGIYGQCRITTSQHCQFLRGTFHPEATLCSQVSCMEDVCGMVPFYARDYPDQFYRLITALFLHAGLIHLSFTIIIQYYIMRDIERLIGSTRMAILYILPGVAGYLASATFVPYHTQVGPSGSQFALLACLMAETINSWKLLEDPASSLGKLISIAIGLFILGLLPWIDNYAHIFGFIVGLMLSLALTPYLTPFNDAYSRRKKVIQIWVCILLVILTFVLLPLPLYIFPLYKCSWCQYLDCWPLAPNWCENQDIKVTRLDIQF</sequence>
<feature type="compositionally biased region" description="Basic and acidic residues" evidence="7">
    <location>
        <begin position="55"/>
        <end position="65"/>
    </location>
</feature>
<evidence type="ECO:0000256" key="5">
    <source>
        <dbReference type="ARBA" id="ARBA00022989"/>
    </source>
</evidence>
<keyword evidence="6 8" id="KW-0472">Membrane</keyword>
<evidence type="ECO:0000256" key="1">
    <source>
        <dbReference type="ARBA" id="ARBA00004477"/>
    </source>
</evidence>
<dbReference type="GO" id="GO:0050708">
    <property type="term" value="P:regulation of protein secretion"/>
    <property type="evidence" value="ECO:0007669"/>
    <property type="project" value="TreeGrafter"/>
</dbReference>
<evidence type="ECO:0000256" key="2">
    <source>
        <dbReference type="ARBA" id="ARBA00009045"/>
    </source>
</evidence>
<dbReference type="Pfam" id="PF01694">
    <property type="entry name" value="Rhomboid"/>
    <property type="match status" value="1"/>
</dbReference>
<reference evidence="10" key="1">
    <citation type="submission" date="2018-10" db="EMBL/GenBank/DDBJ databases">
        <title>Transcriptome assembly of Aceria tosichella (Wheat curl mite) Type 2.</title>
        <authorList>
            <person name="Scully E.D."/>
            <person name="Geib S.M."/>
            <person name="Palmer N.A."/>
            <person name="Gupta A.K."/>
            <person name="Sarath G."/>
            <person name="Tatineni S."/>
        </authorList>
    </citation>
    <scope>NUCLEOTIDE SEQUENCE</scope>
    <source>
        <strain evidence="10">LincolnNE</strain>
    </source>
</reference>
<dbReference type="SUPFAM" id="SSF144091">
    <property type="entry name" value="Rhomboid-like"/>
    <property type="match status" value="1"/>
</dbReference>
<evidence type="ECO:0000256" key="3">
    <source>
        <dbReference type="ARBA" id="ARBA00022692"/>
    </source>
</evidence>
<feature type="transmembrane region" description="Helical" evidence="8">
    <location>
        <begin position="479"/>
        <end position="506"/>
    </location>
</feature>
<name>A0A6G1SKE9_9ACAR</name>
<feature type="compositionally biased region" description="Basic and acidic residues" evidence="7">
    <location>
        <begin position="77"/>
        <end position="91"/>
    </location>
</feature>
<dbReference type="GO" id="GO:0005789">
    <property type="term" value="C:endoplasmic reticulum membrane"/>
    <property type="evidence" value="ECO:0007669"/>
    <property type="project" value="UniProtKB-SubCell"/>
</dbReference>
<protein>
    <submittedName>
        <fullName evidence="10">Inactive rhomboid protein 1</fullName>
    </submittedName>
</protein>
<feature type="transmembrane region" description="Helical" evidence="8">
    <location>
        <begin position="574"/>
        <end position="593"/>
    </location>
</feature>
<feature type="compositionally biased region" description="Basic residues" evidence="7">
    <location>
        <begin position="66"/>
        <end position="76"/>
    </location>
</feature>
<feature type="transmembrane region" description="Helical" evidence="8">
    <location>
        <begin position="599"/>
        <end position="617"/>
    </location>
</feature>
<feature type="transmembrane region" description="Helical" evidence="8">
    <location>
        <begin position="549"/>
        <end position="567"/>
    </location>
</feature>
<evidence type="ECO:0000256" key="7">
    <source>
        <dbReference type="SAM" id="MobiDB-lite"/>
    </source>
</evidence>
<organism evidence="10">
    <name type="scientific">Aceria tosichella</name>
    <name type="common">wheat curl mite</name>
    <dbReference type="NCBI Taxonomy" id="561515"/>
    <lineage>
        <taxon>Eukaryota</taxon>
        <taxon>Metazoa</taxon>
        <taxon>Ecdysozoa</taxon>
        <taxon>Arthropoda</taxon>
        <taxon>Chelicerata</taxon>
        <taxon>Arachnida</taxon>
        <taxon>Acari</taxon>
        <taxon>Acariformes</taxon>
        <taxon>Trombidiformes</taxon>
        <taxon>Prostigmata</taxon>
        <taxon>Eupodina</taxon>
        <taxon>Eriophyoidea</taxon>
        <taxon>Eriophyidae</taxon>
        <taxon>Eriophyinae</taxon>
        <taxon>Aceriini</taxon>
        <taxon>Aceria</taxon>
    </lineage>
</organism>
<dbReference type="PANTHER" id="PTHR45965">
    <property type="entry name" value="INACTIVE RHOMBOID PROTEIN"/>
    <property type="match status" value="1"/>
</dbReference>
<dbReference type="AlphaFoldDB" id="A0A6G1SKE9"/>
<comment type="similarity">
    <text evidence="2">Belongs to the peptidase S54 family.</text>
</comment>
<evidence type="ECO:0000259" key="9">
    <source>
        <dbReference type="Pfam" id="PF01694"/>
    </source>
</evidence>
<evidence type="ECO:0000256" key="6">
    <source>
        <dbReference type="ARBA" id="ARBA00023136"/>
    </source>
</evidence>
<dbReference type="GO" id="GO:0042058">
    <property type="term" value="P:regulation of epidermal growth factor receptor signaling pathway"/>
    <property type="evidence" value="ECO:0007669"/>
    <property type="project" value="TreeGrafter"/>
</dbReference>
<dbReference type="PANTHER" id="PTHR45965:SF3">
    <property type="entry name" value="INACTIVE RHOMBOID PROTEIN 1"/>
    <property type="match status" value="1"/>
</dbReference>
<feature type="region of interest" description="Disordered" evidence="7">
    <location>
        <begin position="51"/>
        <end position="108"/>
    </location>
</feature>
<dbReference type="EMBL" id="GGYP01006184">
    <property type="protein sequence ID" value="MDE50955.1"/>
    <property type="molecule type" value="Transcribed_RNA"/>
</dbReference>
<dbReference type="FunFam" id="1.20.1540.10:FF:000025">
    <property type="entry name" value="Putative rhomboid family"/>
    <property type="match status" value="1"/>
</dbReference>
<evidence type="ECO:0000256" key="8">
    <source>
        <dbReference type="SAM" id="Phobius"/>
    </source>
</evidence>
<proteinExistence type="inferred from homology"/>
<dbReference type="InterPro" id="IPR035952">
    <property type="entry name" value="Rhomboid-like_sf"/>
</dbReference>
<evidence type="ECO:0000256" key="4">
    <source>
        <dbReference type="ARBA" id="ARBA00022824"/>
    </source>
</evidence>
<dbReference type="GO" id="GO:0004252">
    <property type="term" value="F:serine-type endopeptidase activity"/>
    <property type="evidence" value="ECO:0007669"/>
    <property type="project" value="InterPro"/>
</dbReference>
<evidence type="ECO:0000313" key="10">
    <source>
        <dbReference type="EMBL" id="MDE50955.1"/>
    </source>
</evidence>
<comment type="subcellular location">
    <subcellularLocation>
        <location evidence="1">Endoplasmic reticulum membrane</location>
        <topology evidence="1">Multi-pass membrane protein</topology>
    </subcellularLocation>
</comment>
<gene>
    <name evidence="10" type="primary">rhbdf1</name>
    <name evidence="10" type="ORF">g.10603</name>
</gene>
<keyword evidence="5 8" id="KW-1133">Transmembrane helix</keyword>
<feature type="transmembrane region" description="Helical" evidence="8">
    <location>
        <begin position="231"/>
        <end position="253"/>
    </location>
</feature>
<accession>A0A6G1SKE9</accession>
<keyword evidence="3 8" id="KW-0812">Transmembrane</keyword>